<name>A0A1N7LB90_9BACL</name>
<protein>
    <submittedName>
        <fullName evidence="2">Uncharacterized protein</fullName>
    </submittedName>
</protein>
<keyword evidence="1" id="KW-0812">Transmembrane</keyword>
<reference evidence="3" key="1">
    <citation type="submission" date="2017-01" db="EMBL/GenBank/DDBJ databases">
        <authorList>
            <person name="Varghese N."/>
            <person name="Submissions S."/>
        </authorList>
    </citation>
    <scope>NUCLEOTIDE SEQUENCE [LARGE SCALE GENOMIC DNA]</scope>
    <source>
        <strain evidence="3">DSM 16176</strain>
    </source>
</reference>
<dbReference type="STRING" id="252246.SAMN05421799_10322"/>
<gene>
    <name evidence="2" type="ORF">SAMN05421799_10322</name>
</gene>
<evidence type="ECO:0000313" key="2">
    <source>
        <dbReference type="EMBL" id="SIS71102.1"/>
    </source>
</evidence>
<dbReference type="Proteomes" id="UP000186156">
    <property type="component" value="Unassembled WGS sequence"/>
</dbReference>
<dbReference type="EMBL" id="FTOO01000003">
    <property type="protein sequence ID" value="SIS71102.1"/>
    <property type="molecule type" value="Genomic_DNA"/>
</dbReference>
<evidence type="ECO:0000256" key="1">
    <source>
        <dbReference type="SAM" id="Phobius"/>
    </source>
</evidence>
<feature type="transmembrane region" description="Helical" evidence="1">
    <location>
        <begin position="12"/>
        <end position="33"/>
    </location>
</feature>
<proteinExistence type="predicted"/>
<keyword evidence="1" id="KW-1133">Transmembrane helix</keyword>
<keyword evidence="1" id="KW-0472">Membrane</keyword>
<accession>A0A1N7LB90</accession>
<keyword evidence="3" id="KW-1185">Reference proteome</keyword>
<organism evidence="2 3">
    <name type="scientific">Alicyclobacillus vulcanalis</name>
    <dbReference type="NCBI Taxonomy" id="252246"/>
    <lineage>
        <taxon>Bacteria</taxon>
        <taxon>Bacillati</taxon>
        <taxon>Bacillota</taxon>
        <taxon>Bacilli</taxon>
        <taxon>Bacillales</taxon>
        <taxon>Alicyclobacillaceae</taxon>
        <taxon>Alicyclobacillus</taxon>
    </lineage>
</organism>
<dbReference type="AlphaFoldDB" id="A0A1N7LB90"/>
<evidence type="ECO:0000313" key="3">
    <source>
        <dbReference type="Proteomes" id="UP000186156"/>
    </source>
</evidence>
<sequence length="161" mass="17773">MQRRRRKRGLGGLGFAVGVGIAILGFVASPYWMADRLGRPASAMRPNTGSGHVLPLLLQRAPFDWEGRPVYVLTNASSTVLQHLVIRSWEGDLLPLLYIARTAPAVPPTRPLAHPPYALSPGWSVWFVGQEQPWPRYVINWLTPAGVNEYQVVSARLVSPA</sequence>
<dbReference type="RefSeq" id="WP_076345469.1">
    <property type="nucleotide sequence ID" value="NZ_FTOO01000003.1"/>
</dbReference>